<dbReference type="STRING" id="1299341.SAMN05444005_101277"/>
<dbReference type="Pfam" id="PF17653">
    <property type="entry name" value="DUF5522"/>
    <property type="match status" value="1"/>
</dbReference>
<dbReference type="EMBL" id="FOEI01000001">
    <property type="protein sequence ID" value="SEP56176.1"/>
    <property type="molecule type" value="Genomic_DNA"/>
</dbReference>
<sequence length="134" mass="15317">MNNIRQKYCSVCNEPFGCGNESETKRCWCNDLPPIFTLDGISDCLCPTCLKVATIDKIEEYVSTITPENALDNKAKDLPKTTHFIENIDYYIEDGKYVFTKWFHLKRGTCCGNGCRHCPYIDLSKKSQVKSKIT</sequence>
<reference evidence="1 2" key="1">
    <citation type="submission" date="2016-10" db="EMBL/GenBank/DDBJ databases">
        <authorList>
            <person name="de Groot N.N."/>
        </authorList>
    </citation>
    <scope>NUCLEOTIDE SEQUENCE [LARGE SCALE GENOMIC DNA]</scope>
    <source>
        <strain evidence="1 2">DSM 27078</strain>
    </source>
</reference>
<accession>A0A1H8YVM5</accession>
<dbReference type="Proteomes" id="UP000198648">
    <property type="component" value="Unassembled WGS sequence"/>
</dbReference>
<dbReference type="InterPro" id="IPR040807">
    <property type="entry name" value="DUF5522"/>
</dbReference>
<keyword evidence="2" id="KW-1185">Reference proteome</keyword>
<dbReference type="OrthoDB" id="9800168at2"/>
<dbReference type="AlphaFoldDB" id="A0A1H8YVM5"/>
<proteinExistence type="predicted"/>
<organism evidence="1 2">
    <name type="scientific">Flavobacterium urocaniciphilum</name>
    <dbReference type="NCBI Taxonomy" id="1299341"/>
    <lineage>
        <taxon>Bacteria</taxon>
        <taxon>Pseudomonadati</taxon>
        <taxon>Bacteroidota</taxon>
        <taxon>Flavobacteriia</taxon>
        <taxon>Flavobacteriales</taxon>
        <taxon>Flavobacteriaceae</taxon>
        <taxon>Flavobacterium</taxon>
    </lineage>
</organism>
<name>A0A1H8YVM5_9FLAO</name>
<evidence type="ECO:0000313" key="2">
    <source>
        <dbReference type="Proteomes" id="UP000198648"/>
    </source>
</evidence>
<dbReference type="RefSeq" id="WP_091464146.1">
    <property type="nucleotide sequence ID" value="NZ_FOEI01000001.1"/>
</dbReference>
<evidence type="ECO:0008006" key="3">
    <source>
        <dbReference type="Google" id="ProtNLM"/>
    </source>
</evidence>
<gene>
    <name evidence="1" type="ORF">SAMN05444005_101277</name>
</gene>
<evidence type="ECO:0000313" key="1">
    <source>
        <dbReference type="EMBL" id="SEP56176.1"/>
    </source>
</evidence>
<protein>
    <recommendedName>
        <fullName evidence="3">Cysteine-rich CWC</fullName>
    </recommendedName>
</protein>